<keyword evidence="3" id="KW-1185">Reference proteome</keyword>
<gene>
    <name evidence="2" type="ORF">BUALT_Bualt06G0096700</name>
</gene>
<dbReference type="Proteomes" id="UP000826271">
    <property type="component" value="Unassembled WGS sequence"/>
</dbReference>
<evidence type="ECO:0000313" key="2">
    <source>
        <dbReference type="EMBL" id="KAG8381192.1"/>
    </source>
</evidence>
<organism evidence="2 3">
    <name type="scientific">Buddleja alternifolia</name>
    <dbReference type="NCBI Taxonomy" id="168488"/>
    <lineage>
        <taxon>Eukaryota</taxon>
        <taxon>Viridiplantae</taxon>
        <taxon>Streptophyta</taxon>
        <taxon>Embryophyta</taxon>
        <taxon>Tracheophyta</taxon>
        <taxon>Spermatophyta</taxon>
        <taxon>Magnoliopsida</taxon>
        <taxon>eudicotyledons</taxon>
        <taxon>Gunneridae</taxon>
        <taxon>Pentapetalae</taxon>
        <taxon>asterids</taxon>
        <taxon>lamiids</taxon>
        <taxon>Lamiales</taxon>
        <taxon>Scrophulariaceae</taxon>
        <taxon>Buddlejeae</taxon>
        <taxon>Buddleja</taxon>
    </lineage>
</organism>
<evidence type="ECO:0000256" key="1">
    <source>
        <dbReference type="SAM" id="MobiDB-lite"/>
    </source>
</evidence>
<evidence type="ECO:0000313" key="3">
    <source>
        <dbReference type="Proteomes" id="UP000826271"/>
    </source>
</evidence>
<reference evidence="2" key="1">
    <citation type="submission" date="2019-10" db="EMBL/GenBank/DDBJ databases">
        <authorList>
            <person name="Zhang R."/>
            <person name="Pan Y."/>
            <person name="Wang J."/>
            <person name="Ma R."/>
            <person name="Yu S."/>
        </authorList>
    </citation>
    <scope>NUCLEOTIDE SEQUENCE</scope>
    <source>
        <strain evidence="2">LA-IB0</strain>
        <tissue evidence="2">Leaf</tissue>
    </source>
</reference>
<comment type="caution">
    <text evidence="2">The sequence shown here is derived from an EMBL/GenBank/DDBJ whole genome shotgun (WGS) entry which is preliminary data.</text>
</comment>
<feature type="region of interest" description="Disordered" evidence="1">
    <location>
        <begin position="67"/>
        <end position="91"/>
    </location>
</feature>
<accession>A0AAV6XKQ2</accession>
<protein>
    <submittedName>
        <fullName evidence="2">Uncharacterized protein</fullName>
    </submittedName>
</protein>
<dbReference type="AlphaFoldDB" id="A0AAV6XKQ2"/>
<feature type="compositionally biased region" description="Basic and acidic residues" evidence="1">
    <location>
        <begin position="77"/>
        <end position="88"/>
    </location>
</feature>
<proteinExistence type="predicted"/>
<dbReference type="EMBL" id="WHWC01000006">
    <property type="protein sequence ID" value="KAG8381192.1"/>
    <property type="molecule type" value="Genomic_DNA"/>
</dbReference>
<name>A0AAV6XKQ2_9LAMI</name>
<sequence>MSKNYDNWERLVAAVLKREELWQLFHQDSKNTSITSSNFSSGERMSNDLSINHQIEQYYESIASKRQKSSSMQICVGKERREDSEQHRSKSKRLLKALLSRGKPKKEDKLYTYFDEY</sequence>